<dbReference type="SUPFAM" id="SSF53271">
    <property type="entry name" value="PRTase-like"/>
    <property type="match status" value="1"/>
</dbReference>
<dbReference type="PANTHER" id="PTHR47505">
    <property type="entry name" value="DNA UTILIZATION PROTEIN YHGH"/>
    <property type="match status" value="1"/>
</dbReference>
<dbReference type="PANTHER" id="PTHR47505:SF1">
    <property type="entry name" value="DNA UTILIZATION PROTEIN YHGH"/>
    <property type="match status" value="1"/>
</dbReference>
<comment type="similarity">
    <text evidence="1">Belongs to the ComF/GntX family.</text>
</comment>
<evidence type="ECO:0000256" key="1">
    <source>
        <dbReference type="ARBA" id="ARBA00008007"/>
    </source>
</evidence>
<dbReference type="InterPro" id="IPR000836">
    <property type="entry name" value="PRTase_dom"/>
</dbReference>
<dbReference type="Proteomes" id="UP000682802">
    <property type="component" value="Chromosome 1"/>
</dbReference>
<keyword evidence="4" id="KW-1185">Reference proteome</keyword>
<dbReference type="InterPro" id="IPR051910">
    <property type="entry name" value="ComF/GntX_DNA_util-trans"/>
</dbReference>
<proteinExistence type="inferred from homology"/>
<evidence type="ECO:0000313" key="4">
    <source>
        <dbReference type="Proteomes" id="UP000682802"/>
    </source>
</evidence>
<accession>A0ABX8GRK6</accession>
<dbReference type="RefSeq" id="WP_144073595.1">
    <property type="nucleotide sequence ID" value="NZ_CP076128.1"/>
</dbReference>
<sequence>MQKLIKLLNTIFFSLFPDLCFHCNKMLNEGEEVLCFHCHTKLPVFDGCWVNSQHNIITHLFDHKINLKYGFAFFYYESSGVTRSLIHHLKYKNQEIIGTWIVNHFGDLYNSTINDIDYIVPIPLHTKKMKERGYNQVDTFCSALSEKWNIPYEKDNLIRKRYTNTQTKKSRIERAINLKDVFDVKEKKVFSNKHVLLVDDVLTTGSTLESAGYVLLDSEIKHLSILTIGIVV</sequence>
<organism evidence="3 4">
    <name type="scientific">Flammeovirga kamogawensis</name>
    <dbReference type="NCBI Taxonomy" id="373891"/>
    <lineage>
        <taxon>Bacteria</taxon>
        <taxon>Pseudomonadati</taxon>
        <taxon>Bacteroidota</taxon>
        <taxon>Cytophagia</taxon>
        <taxon>Cytophagales</taxon>
        <taxon>Flammeovirgaceae</taxon>
        <taxon>Flammeovirga</taxon>
    </lineage>
</organism>
<dbReference type="Gene3D" id="3.40.50.2020">
    <property type="match status" value="1"/>
</dbReference>
<gene>
    <name evidence="3" type="ORF">KM029_12530</name>
</gene>
<dbReference type="Pfam" id="PF00156">
    <property type="entry name" value="Pribosyltran"/>
    <property type="match status" value="1"/>
</dbReference>
<dbReference type="CDD" id="cd06223">
    <property type="entry name" value="PRTases_typeI"/>
    <property type="match status" value="1"/>
</dbReference>
<protein>
    <submittedName>
        <fullName evidence="3">ComF family protein</fullName>
    </submittedName>
</protein>
<name>A0ABX8GRK6_9BACT</name>
<reference evidence="3 4" key="1">
    <citation type="submission" date="2021-05" db="EMBL/GenBank/DDBJ databases">
        <title>Comparative genomic studies on the polysaccharide-degrading batcterial strains of the Flammeovirga genus.</title>
        <authorList>
            <person name="Zewei F."/>
            <person name="Zheng Z."/>
            <person name="Yu L."/>
            <person name="Ruyue G."/>
            <person name="Yanhong M."/>
            <person name="Yuanyuan C."/>
            <person name="Jingyan G."/>
            <person name="Wenjun H."/>
        </authorList>
    </citation>
    <scope>NUCLEOTIDE SEQUENCE [LARGE SCALE GENOMIC DNA]</scope>
    <source>
        <strain evidence="3 4">YS10</strain>
    </source>
</reference>
<dbReference type="InterPro" id="IPR029057">
    <property type="entry name" value="PRTase-like"/>
</dbReference>
<dbReference type="EMBL" id="CP076128">
    <property type="protein sequence ID" value="QWG06166.1"/>
    <property type="molecule type" value="Genomic_DNA"/>
</dbReference>
<evidence type="ECO:0000313" key="3">
    <source>
        <dbReference type="EMBL" id="QWG06166.1"/>
    </source>
</evidence>
<feature type="domain" description="Phosphoribosyltransferase" evidence="2">
    <location>
        <begin position="144"/>
        <end position="221"/>
    </location>
</feature>
<evidence type="ECO:0000259" key="2">
    <source>
        <dbReference type="Pfam" id="PF00156"/>
    </source>
</evidence>